<dbReference type="InterPro" id="IPR017045">
    <property type="entry name" value="Malt_Pase/Glycosyl_Hdrlase"/>
</dbReference>
<evidence type="ECO:0000256" key="1">
    <source>
        <dbReference type="ARBA" id="ARBA00006768"/>
    </source>
</evidence>
<dbReference type="PANTHER" id="PTHR11051">
    <property type="entry name" value="GLYCOSYL HYDROLASE-RELATED"/>
    <property type="match status" value="1"/>
</dbReference>
<evidence type="ECO:0000313" key="9">
    <source>
        <dbReference type="EMBL" id="NDJ19942.1"/>
    </source>
</evidence>
<dbReference type="Pfam" id="PF03636">
    <property type="entry name" value="Glyco_hydro_65N"/>
    <property type="match status" value="1"/>
</dbReference>
<reference evidence="9" key="1">
    <citation type="submission" date="2019-12" db="EMBL/GenBank/DDBJ databases">
        <title>High-Quality draft genome sequences of three cyanobacteria isolated from the limestone walls of the Old Cathedral of Coimbra.</title>
        <authorList>
            <person name="Tiago I."/>
            <person name="Soares F."/>
            <person name="Portugal A."/>
        </authorList>
    </citation>
    <scope>NUCLEOTIDE SEQUENCE</scope>
    <source>
        <strain evidence="9">A</strain>
    </source>
</reference>
<keyword evidence="9" id="KW-0378">Hydrolase</keyword>
<feature type="binding site" evidence="5">
    <location>
        <begin position="344"/>
        <end position="345"/>
    </location>
    <ligand>
        <name>substrate</name>
    </ligand>
</feature>
<dbReference type="AlphaFoldDB" id="A0A8J7Z4P9"/>
<dbReference type="InterPro" id="IPR012341">
    <property type="entry name" value="6hp_glycosidase-like_sf"/>
</dbReference>
<dbReference type="Pfam" id="PF03632">
    <property type="entry name" value="Glyco_hydro_65m"/>
    <property type="match status" value="1"/>
</dbReference>
<evidence type="ECO:0000256" key="3">
    <source>
        <dbReference type="ARBA" id="ARBA00022679"/>
    </source>
</evidence>
<sequence length="757" mass="85444">MSNATNATVHLNLHTFDSTGWTVLETEFNPQRLHPQETVFTIGNGYLGTRGTFEEGYPNDNAATLIHGMFDDAAICTTELVNCPNWLPLAITIDGEQFRLDSGTILSYDRRLNLRLGLLTRSVRWQSNAGHILDLRFERFCSFADPHLLSLRCQVTSVNFTGEVKIAASFEPEPDTLGVPHWKTLEQGSINNVIWLLSETLHSNLQLGMTAKVFVVAEEGILPMQGDADQPSLTATVLVTEHQTITIEKTITLYTSRDTEFPLKAALHRLATTTRYQTTFAAHIAAWEMAWQHCDIVIEGDPMAQLSVRYNLFQLLIAASQSDDRVSIPAKTLSGYAYRGHVFWDTEVFVAPFLTLTQPHLARNVLNYRFHNLPGARRKAKAAGFEGAFFPWESAGSGDEVTPRWVPGRQGESIRIWCGDIEFHISADIAYAAWQYWKITGDEAWMRDRGAELILDTAVFWGSCATWNANKRAYEIKDVIGPDENHEHVNNNAFTNGMAQWHLRSALTLWQWLCDTYPETAARLETTLNLTPERLERWSDIARSLVIRRDEAGLIEQFDGFFELEEINFADYEPRNTSMQALLGIEPTNQRQILKQPDVLMLIYLLRHEFDQKTLQTNWDYYTSRTDLTYGSSLGPSVQAILACDLDLPEEAYRHFRRAALVDLEDVRLNAAEGIHAASAGGVWQSVIFGFGGIRLTEFGPIACPNLPSHWTRLKFRLQWRGQWHEFDLTPHHDLVNADAVGAGQSSGGALEEELAV</sequence>
<dbReference type="PIRSF" id="PIRSF036289">
    <property type="entry name" value="Glycosyl_hydrolase_malt_phosph"/>
    <property type="match status" value="1"/>
</dbReference>
<evidence type="ECO:0000259" key="6">
    <source>
        <dbReference type="Pfam" id="PF03632"/>
    </source>
</evidence>
<dbReference type="GO" id="GO:0004553">
    <property type="term" value="F:hydrolase activity, hydrolyzing O-glycosyl compounds"/>
    <property type="evidence" value="ECO:0007669"/>
    <property type="project" value="TreeGrafter"/>
</dbReference>
<evidence type="ECO:0000256" key="2">
    <source>
        <dbReference type="ARBA" id="ARBA00022676"/>
    </source>
</evidence>
<dbReference type="SUPFAM" id="SSF74650">
    <property type="entry name" value="Galactose mutarotase-like"/>
    <property type="match status" value="1"/>
</dbReference>
<evidence type="ECO:0000256" key="5">
    <source>
        <dbReference type="PIRSR" id="PIRSR036289-51"/>
    </source>
</evidence>
<dbReference type="InterPro" id="IPR037018">
    <property type="entry name" value="GH65_N"/>
</dbReference>
<evidence type="ECO:0000259" key="8">
    <source>
        <dbReference type="Pfam" id="PF03636"/>
    </source>
</evidence>
<dbReference type="Gene3D" id="2.60.420.10">
    <property type="entry name" value="Maltose phosphorylase, domain 3"/>
    <property type="match status" value="1"/>
</dbReference>
<evidence type="ECO:0000256" key="4">
    <source>
        <dbReference type="PIRSR" id="PIRSR036289-50"/>
    </source>
</evidence>
<accession>A0A8J7Z4P9</accession>
<proteinExistence type="inferred from homology"/>
<dbReference type="Gene3D" id="1.50.10.10">
    <property type="match status" value="1"/>
</dbReference>
<dbReference type="InterPro" id="IPR011013">
    <property type="entry name" value="Gal_mutarotase_sf_dom"/>
</dbReference>
<dbReference type="InterPro" id="IPR005196">
    <property type="entry name" value="Glyco_hydro_65_N"/>
</dbReference>
<evidence type="ECO:0000313" key="10">
    <source>
        <dbReference type="Proteomes" id="UP000646053"/>
    </source>
</evidence>
<dbReference type="SUPFAM" id="SSF48208">
    <property type="entry name" value="Six-hairpin glycosidases"/>
    <property type="match status" value="1"/>
</dbReference>
<dbReference type="PANTHER" id="PTHR11051:SF8">
    <property type="entry name" value="PROTEIN-GLUCOSYLGALACTOSYLHYDROXYLYSINE GLUCOSIDASE"/>
    <property type="match status" value="1"/>
</dbReference>
<keyword evidence="3" id="KW-0808">Transferase</keyword>
<evidence type="ECO:0000259" key="7">
    <source>
        <dbReference type="Pfam" id="PF03633"/>
    </source>
</evidence>
<dbReference type="EMBL" id="WVIE01000047">
    <property type="protein sequence ID" value="NDJ19942.1"/>
    <property type="molecule type" value="Genomic_DNA"/>
</dbReference>
<dbReference type="Gene3D" id="2.70.98.40">
    <property type="entry name" value="Glycoside hydrolase, family 65, N-terminal domain"/>
    <property type="match status" value="1"/>
</dbReference>
<keyword evidence="10" id="KW-1185">Reference proteome</keyword>
<feature type="domain" description="Glycoside hydrolase family 65 N-terminal" evidence="8">
    <location>
        <begin position="25"/>
        <end position="257"/>
    </location>
</feature>
<dbReference type="InterPro" id="IPR005195">
    <property type="entry name" value="Glyco_hydro_65_M"/>
</dbReference>
<feature type="binding site" evidence="5">
    <location>
        <begin position="595"/>
        <end position="596"/>
    </location>
    <ligand>
        <name>substrate</name>
    </ligand>
</feature>
<feature type="active site" description="Proton donor" evidence="4">
    <location>
        <position position="484"/>
    </location>
</feature>
<dbReference type="GO" id="GO:0016757">
    <property type="term" value="F:glycosyltransferase activity"/>
    <property type="evidence" value="ECO:0007669"/>
    <property type="project" value="UniProtKB-KW"/>
</dbReference>
<organism evidence="9 10">
    <name type="scientific">Myxacorys almedinensis A</name>
    <dbReference type="NCBI Taxonomy" id="2690445"/>
    <lineage>
        <taxon>Bacteria</taxon>
        <taxon>Bacillati</taxon>
        <taxon>Cyanobacteriota</taxon>
        <taxon>Cyanophyceae</taxon>
        <taxon>Leptolyngbyales</taxon>
        <taxon>Leptolyngbyaceae</taxon>
        <taxon>Myxacorys</taxon>
        <taxon>Myxacorys almedinensis</taxon>
    </lineage>
</organism>
<dbReference type="Pfam" id="PF03633">
    <property type="entry name" value="Glyco_hydro_65C"/>
    <property type="match status" value="1"/>
</dbReference>
<dbReference type="GO" id="GO:0030246">
    <property type="term" value="F:carbohydrate binding"/>
    <property type="evidence" value="ECO:0007669"/>
    <property type="project" value="InterPro"/>
</dbReference>
<gene>
    <name evidence="9" type="ORF">GS601_22120</name>
</gene>
<comment type="caution">
    <text evidence="9">The sequence shown here is derived from an EMBL/GenBank/DDBJ whole genome shotgun (WGS) entry which is preliminary data.</text>
</comment>
<dbReference type="InterPro" id="IPR005194">
    <property type="entry name" value="Glyco_hydro_65_C"/>
</dbReference>
<feature type="domain" description="Glycoside hydrolase family 65 central catalytic" evidence="6">
    <location>
        <begin position="309"/>
        <end position="685"/>
    </location>
</feature>
<protein>
    <submittedName>
        <fullName evidence="9">Glycoside hydrolase family 65 protein</fullName>
    </submittedName>
</protein>
<dbReference type="InterPro" id="IPR008928">
    <property type="entry name" value="6-hairpin_glycosidase_sf"/>
</dbReference>
<dbReference type="GO" id="GO:0005975">
    <property type="term" value="P:carbohydrate metabolic process"/>
    <property type="evidence" value="ECO:0007669"/>
    <property type="project" value="InterPro"/>
</dbReference>
<comment type="similarity">
    <text evidence="1">Belongs to the glycosyl hydrolase 65 family.</text>
</comment>
<name>A0A8J7Z4P9_9CYAN</name>
<dbReference type="Proteomes" id="UP000646053">
    <property type="component" value="Unassembled WGS sequence"/>
</dbReference>
<keyword evidence="2" id="KW-0328">Glycosyltransferase</keyword>
<dbReference type="RefSeq" id="WP_162425464.1">
    <property type="nucleotide sequence ID" value="NZ_WVIE01000047.1"/>
</dbReference>
<feature type="domain" description="Glycoside hydrolase family 65 C-terminal" evidence="7">
    <location>
        <begin position="705"/>
        <end position="733"/>
    </location>
</feature>